<proteinExistence type="predicted"/>
<feature type="non-terminal residue" evidence="1">
    <location>
        <position position="161"/>
    </location>
</feature>
<dbReference type="GO" id="GO:0006401">
    <property type="term" value="P:RNA catabolic process"/>
    <property type="evidence" value="ECO:0007669"/>
    <property type="project" value="InterPro"/>
</dbReference>
<evidence type="ECO:0000313" key="1">
    <source>
        <dbReference type="EMBL" id="KAF2703567.1"/>
    </source>
</evidence>
<evidence type="ECO:0000313" key="2">
    <source>
        <dbReference type="Proteomes" id="UP000799428"/>
    </source>
</evidence>
<dbReference type="Pfam" id="PF08615">
    <property type="entry name" value="RNase_H2_suC"/>
    <property type="match status" value="1"/>
</dbReference>
<dbReference type="InterPro" id="IPR013924">
    <property type="entry name" value="RNase_H2_suC"/>
</dbReference>
<gene>
    <name evidence="1" type="ORF">K504DRAFT_418023</name>
</gene>
<organism evidence="1 2">
    <name type="scientific">Pleomassaria siparia CBS 279.74</name>
    <dbReference type="NCBI Taxonomy" id="1314801"/>
    <lineage>
        <taxon>Eukaryota</taxon>
        <taxon>Fungi</taxon>
        <taxon>Dikarya</taxon>
        <taxon>Ascomycota</taxon>
        <taxon>Pezizomycotina</taxon>
        <taxon>Dothideomycetes</taxon>
        <taxon>Pleosporomycetidae</taxon>
        <taxon>Pleosporales</taxon>
        <taxon>Pleomassariaceae</taxon>
        <taxon>Pleomassaria</taxon>
    </lineage>
</organism>
<dbReference type="AlphaFoldDB" id="A0A6G1JTS2"/>
<protein>
    <submittedName>
        <fullName evidence="1">Ribonuclease H1 small subunit</fullName>
    </submittedName>
</protein>
<dbReference type="CDD" id="cd09271">
    <property type="entry name" value="RNase_H2-C"/>
    <property type="match status" value="1"/>
</dbReference>
<reference evidence="1" key="1">
    <citation type="journal article" date="2020" name="Stud. Mycol.">
        <title>101 Dothideomycetes genomes: a test case for predicting lifestyles and emergence of pathogens.</title>
        <authorList>
            <person name="Haridas S."/>
            <person name="Albert R."/>
            <person name="Binder M."/>
            <person name="Bloem J."/>
            <person name="Labutti K."/>
            <person name="Salamov A."/>
            <person name="Andreopoulos B."/>
            <person name="Baker S."/>
            <person name="Barry K."/>
            <person name="Bills G."/>
            <person name="Bluhm B."/>
            <person name="Cannon C."/>
            <person name="Castanera R."/>
            <person name="Culley D."/>
            <person name="Daum C."/>
            <person name="Ezra D."/>
            <person name="Gonzalez J."/>
            <person name="Henrissat B."/>
            <person name="Kuo A."/>
            <person name="Liang C."/>
            <person name="Lipzen A."/>
            <person name="Lutzoni F."/>
            <person name="Magnuson J."/>
            <person name="Mondo S."/>
            <person name="Nolan M."/>
            <person name="Ohm R."/>
            <person name="Pangilinan J."/>
            <person name="Park H.-J."/>
            <person name="Ramirez L."/>
            <person name="Alfaro M."/>
            <person name="Sun H."/>
            <person name="Tritt A."/>
            <person name="Yoshinaga Y."/>
            <person name="Zwiers L.-H."/>
            <person name="Turgeon B."/>
            <person name="Goodwin S."/>
            <person name="Spatafora J."/>
            <person name="Crous P."/>
            <person name="Grigoriev I."/>
        </authorList>
    </citation>
    <scope>NUCLEOTIDE SEQUENCE</scope>
    <source>
        <strain evidence="1">CBS 279.74</strain>
    </source>
</reference>
<accession>A0A6G1JTS2</accession>
<dbReference type="EMBL" id="MU005786">
    <property type="protein sequence ID" value="KAF2703567.1"/>
    <property type="molecule type" value="Genomic_DNA"/>
</dbReference>
<dbReference type="Gene3D" id="2.40.128.680">
    <property type="match status" value="1"/>
</dbReference>
<dbReference type="GO" id="GO:0032299">
    <property type="term" value="C:ribonuclease H2 complex"/>
    <property type="evidence" value="ECO:0007669"/>
    <property type="project" value="InterPro"/>
</dbReference>
<name>A0A6G1JTS2_9PLEO</name>
<dbReference type="PANTHER" id="PTHR47204">
    <property type="entry name" value="OS02G0168900 PROTEIN"/>
    <property type="match status" value="1"/>
</dbReference>
<dbReference type="Proteomes" id="UP000799428">
    <property type="component" value="Unassembled WGS sequence"/>
</dbReference>
<dbReference type="PANTHER" id="PTHR47204:SF1">
    <property type="entry name" value="RIBONUCLEASE H2 SUBUNIT C"/>
    <property type="match status" value="1"/>
</dbReference>
<dbReference type="OrthoDB" id="6222486at2759"/>
<keyword evidence="2" id="KW-1185">Reference proteome</keyword>
<sequence>MLSLQPSSTLKKCTPNLLPARLNHNGPIHDTQRYFTPSQASDCKLSSKDTTCTASETSHVYFRGRHLHGTALPLPANYTGAVVSVTDKALPRISSQPEQDEHDHEDEDEGAEVKIMEQIGTFDQVMVWGHGGTVDLSQDVYGRGLGEWVGFAEGIHGDEDE</sequence>